<dbReference type="Proteomes" id="UP000789366">
    <property type="component" value="Unassembled WGS sequence"/>
</dbReference>
<sequence>MAQQSIVNTLRPVSNLVELELDDYKENKLVLNTIHDLKLFFKNPNNCTCCQTPKQKDPRTCFEKI</sequence>
<organism evidence="1 2">
    <name type="scientific">Cetraspora pellucida</name>
    <dbReference type="NCBI Taxonomy" id="1433469"/>
    <lineage>
        <taxon>Eukaryota</taxon>
        <taxon>Fungi</taxon>
        <taxon>Fungi incertae sedis</taxon>
        <taxon>Mucoromycota</taxon>
        <taxon>Glomeromycotina</taxon>
        <taxon>Glomeromycetes</taxon>
        <taxon>Diversisporales</taxon>
        <taxon>Gigasporaceae</taxon>
        <taxon>Cetraspora</taxon>
    </lineage>
</organism>
<feature type="non-terminal residue" evidence="1">
    <location>
        <position position="65"/>
    </location>
</feature>
<protein>
    <submittedName>
        <fullName evidence="1">364_t:CDS:1</fullName>
    </submittedName>
</protein>
<keyword evidence="2" id="KW-1185">Reference proteome</keyword>
<accession>A0ACA9M8S3</accession>
<evidence type="ECO:0000313" key="2">
    <source>
        <dbReference type="Proteomes" id="UP000789366"/>
    </source>
</evidence>
<reference evidence="1" key="1">
    <citation type="submission" date="2021-06" db="EMBL/GenBank/DDBJ databases">
        <authorList>
            <person name="Kallberg Y."/>
            <person name="Tangrot J."/>
            <person name="Rosling A."/>
        </authorList>
    </citation>
    <scope>NUCLEOTIDE SEQUENCE</scope>
    <source>
        <strain evidence="1">28 12/20/2015</strain>
    </source>
</reference>
<dbReference type="EMBL" id="CAJVPW010006993">
    <property type="protein sequence ID" value="CAG8575573.1"/>
    <property type="molecule type" value="Genomic_DNA"/>
</dbReference>
<name>A0ACA9M8S3_9GLOM</name>
<evidence type="ECO:0000313" key="1">
    <source>
        <dbReference type="EMBL" id="CAG8575573.1"/>
    </source>
</evidence>
<gene>
    <name evidence="1" type="ORF">SPELUC_LOCUS6161</name>
</gene>
<proteinExistence type="predicted"/>
<comment type="caution">
    <text evidence="1">The sequence shown here is derived from an EMBL/GenBank/DDBJ whole genome shotgun (WGS) entry which is preliminary data.</text>
</comment>